<protein>
    <submittedName>
        <fullName evidence="6">Non-ribosomal peptide synthase domain TIGR01720/amino acid adenylation domain-containing protein</fullName>
    </submittedName>
</protein>
<dbReference type="OrthoDB" id="4501954at2"/>
<dbReference type="PANTHER" id="PTHR45527:SF1">
    <property type="entry name" value="FATTY ACID SYNTHASE"/>
    <property type="match status" value="1"/>
</dbReference>
<dbReference type="InterPro" id="IPR001242">
    <property type="entry name" value="Condensation_dom"/>
</dbReference>
<keyword evidence="3" id="KW-0597">Phosphoprotein</keyword>
<feature type="region of interest" description="Disordered" evidence="4">
    <location>
        <begin position="2828"/>
        <end position="2849"/>
    </location>
</feature>
<dbReference type="NCBIfam" id="TIGR01733">
    <property type="entry name" value="AA-adenyl-dom"/>
    <property type="match status" value="4"/>
</dbReference>
<dbReference type="RefSeq" id="WP_068364801.1">
    <property type="nucleotide sequence ID" value="NZ_FOJN01000008.1"/>
</dbReference>
<dbReference type="CDD" id="cd19540">
    <property type="entry name" value="LCL_NRPS-like"/>
    <property type="match status" value="1"/>
</dbReference>
<feature type="domain" description="Carrier" evidence="5">
    <location>
        <begin position="3885"/>
        <end position="3959"/>
    </location>
</feature>
<dbReference type="FunFam" id="3.40.50.12780:FF:000012">
    <property type="entry name" value="Non-ribosomal peptide synthetase"/>
    <property type="match status" value="2"/>
</dbReference>
<dbReference type="InterPro" id="IPR006162">
    <property type="entry name" value="Ppantetheine_attach_site"/>
</dbReference>
<dbReference type="SUPFAM" id="SSF56801">
    <property type="entry name" value="Acetyl-CoA synthetase-like"/>
    <property type="match status" value="4"/>
</dbReference>
<dbReference type="Pfam" id="PF00501">
    <property type="entry name" value="AMP-binding"/>
    <property type="match status" value="4"/>
</dbReference>
<dbReference type="PROSITE" id="PS00455">
    <property type="entry name" value="AMP_BINDING"/>
    <property type="match status" value="4"/>
</dbReference>
<organism evidence="6 7">
    <name type="scientific">Rhodococcoides kroppenstedtii</name>
    <dbReference type="NCBI Taxonomy" id="293050"/>
    <lineage>
        <taxon>Bacteria</taxon>
        <taxon>Bacillati</taxon>
        <taxon>Actinomycetota</taxon>
        <taxon>Actinomycetes</taxon>
        <taxon>Mycobacteriales</taxon>
        <taxon>Nocardiaceae</taxon>
        <taxon>Rhodococcoides</taxon>
    </lineage>
</organism>
<evidence type="ECO:0000256" key="2">
    <source>
        <dbReference type="ARBA" id="ARBA00022450"/>
    </source>
</evidence>
<dbReference type="Gene3D" id="3.30.559.30">
    <property type="entry name" value="Nonribosomal peptide synthetase, condensation domain"/>
    <property type="match status" value="7"/>
</dbReference>
<dbReference type="InterPro" id="IPR023213">
    <property type="entry name" value="CAT-like_dom_sf"/>
</dbReference>
<dbReference type="Gene3D" id="2.30.38.10">
    <property type="entry name" value="Luciferase, Domain 3"/>
    <property type="match status" value="2"/>
</dbReference>
<dbReference type="Gene3D" id="3.40.50.12780">
    <property type="entry name" value="N-terminal domain of ligase-like"/>
    <property type="match status" value="2"/>
</dbReference>
<dbReference type="FunFam" id="1.10.1200.10:FF:000016">
    <property type="entry name" value="Non-ribosomal peptide synthase"/>
    <property type="match status" value="1"/>
</dbReference>
<feature type="domain" description="Carrier" evidence="5">
    <location>
        <begin position="951"/>
        <end position="1025"/>
    </location>
</feature>
<evidence type="ECO:0000256" key="4">
    <source>
        <dbReference type="SAM" id="MobiDB-lite"/>
    </source>
</evidence>
<dbReference type="GO" id="GO:0043041">
    <property type="term" value="P:amino acid activation for nonribosomal peptide biosynthetic process"/>
    <property type="evidence" value="ECO:0007669"/>
    <property type="project" value="TreeGrafter"/>
</dbReference>
<dbReference type="InterPro" id="IPR009081">
    <property type="entry name" value="PP-bd_ACP"/>
</dbReference>
<dbReference type="PROSITE" id="PS50075">
    <property type="entry name" value="CARRIER"/>
    <property type="match status" value="4"/>
</dbReference>
<dbReference type="InterPro" id="IPR036736">
    <property type="entry name" value="ACP-like_sf"/>
</dbReference>
<dbReference type="InterPro" id="IPR020806">
    <property type="entry name" value="PKS_PP-bd"/>
</dbReference>
<dbReference type="FunFam" id="3.40.50.980:FF:000001">
    <property type="entry name" value="Non-ribosomal peptide synthetase"/>
    <property type="match status" value="2"/>
</dbReference>
<feature type="domain" description="Carrier" evidence="5">
    <location>
        <begin position="4923"/>
        <end position="5004"/>
    </location>
</feature>
<dbReference type="InterPro" id="IPR000873">
    <property type="entry name" value="AMP-dep_synth/lig_dom"/>
</dbReference>
<evidence type="ECO:0000259" key="5">
    <source>
        <dbReference type="PROSITE" id="PS50075"/>
    </source>
</evidence>
<dbReference type="GeneID" id="85486188"/>
<dbReference type="Gene3D" id="1.10.1200.10">
    <property type="entry name" value="ACP-like"/>
    <property type="match status" value="4"/>
</dbReference>
<keyword evidence="2" id="KW-0596">Phosphopantetheine</keyword>
<dbReference type="SUPFAM" id="SSF47336">
    <property type="entry name" value="ACP-like"/>
    <property type="match status" value="4"/>
</dbReference>
<dbReference type="Gene3D" id="3.30.559.10">
    <property type="entry name" value="Chloramphenicol acetyltransferase-like domain"/>
    <property type="match status" value="7"/>
</dbReference>
<dbReference type="EMBL" id="FOJN01000008">
    <property type="protein sequence ID" value="SFA53508.1"/>
    <property type="molecule type" value="Genomic_DNA"/>
</dbReference>
<gene>
    <name evidence="6" type="ORF">SAMN05444374_10893</name>
</gene>
<dbReference type="Gene3D" id="3.30.300.30">
    <property type="match status" value="4"/>
</dbReference>
<dbReference type="GO" id="GO:0008610">
    <property type="term" value="P:lipid biosynthetic process"/>
    <property type="evidence" value="ECO:0007669"/>
    <property type="project" value="UniProtKB-ARBA"/>
</dbReference>
<dbReference type="InterPro" id="IPR010071">
    <property type="entry name" value="AA_adenyl_dom"/>
</dbReference>
<dbReference type="CDD" id="cd05930">
    <property type="entry name" value="A_NRPS"/>
    <property type="match status" value="3"/>
</dbReference>
<dbReference type="InterPro" id="IPR042099">
    <property type="entry name" value="ANL_N_sf"/>
</dbReference>
<dbReference type="InterPro" id="IPR045851">
    <property type="entry name" value="AMP-bd_C_sf"/>
</dbReference>
<evidence type="ECO:0000256" key="3">
    <source>
        <dbReference type="ARBA" id="ARBA00022553"/>
    </source>
</evidence>
<dbReference type="Pfam" id="PF13193">
    <property type="entry name" value="AMP-binding_C"/>
    <property type="match status" value="3"/>
</dbReference>
<dbReference type="GO" id="GO:0044550">
    <property type="term" value="P:secondary metabolite biosynthetic process"/>
    <property type="evidence" value="ECO:0007669"/>
    <property type="project" value="TreeGrafter"/>
</dbReference>
<dbReference type="InterPro" id="IPR020845">
    <property type="entry name" value="AMP-binding_CS"/>
</dbReference>
<evidence type="ECO:0000256" key="1">
    <source>
        <dbReference type="ARBA" id="ARBA00001957"/>
    </source>
</evidence>
<dbReference type="GO" id="GO:0003824">
    <property type="term" value="F:catalytic activity"/>
    <property type="evidence" value="ECO:0007669"/>
    <property type="project" value="InterPro"/>
</dbReference>
<dbReference type="PANTHER" id="PTHR45527">
    <property type="entry name" value="NONRIBOSOMAL PEPTIDE SYNTHETASE"/>
    <property type="match status" value="1"/>
</dbReference>
<evidence type="ECO:0000313" key="7">
    <source>
        <dbReference type="Proteomes" id="UP000182054"/>
    </source>
</evidence>
<dbReference type="InterPro" id="IPR025110">
    <property type="entry name" value="AMP-bd_C"/>
</dbReference>
<dbReference type="Pfam" id="PF00550">
    <property type="entry name" value="PP-binding"/>
    <property type="match status" value="4"/>
</dbReference>
<proteinExistence type="predicted"/>
<dbReference type="NCBIfam" id="NF003417">
    <property type="entry name" value="PRK04813.1"/>
    <property type="match status" value="4"/>
</dbReference>
<dbReference type="SMART" id="SM00823">
    <property type="entry name" value="PKS_PP"/>
    <property type="match status" value="4"/>
</dbReference>
<dbReference type="FunFam" id="2.30.38.10:FF:000001">
    <property type="entry name" value="Non-ribosomal peptide synthetase PvdI"/>
    <property type="match status" value="1"/>
</dbReference>
<feature type="domain" description="Carrier" evidence="5">
    <location>
        <begin position="2384"/>
        <end position="2458"/>
    </location>
</feature>
<dbReference type="PROSITE" id="PS00012">
    <property type="entry name" value="PHOSPHOPANTETHEINE"/>
    <property type="match status" value="2"/>
</dbReference>
<dbReference type="Gene3D" id="3.40.50.980">
    <property type="match status" value="4"/>
</dbReference>
<dbReference type="Proteomes" id="UP000182054">
    <property type="component" value="Unassembled WGS sequence"/>
</dbReference>
<sequence length="5399" mass="572734">MFRVVDTDTLPLTAAQSEVWTAQHILGDRRDFVITLLVEVTGTVDLARVRDAVRTTLTDAEALHVRMDFSGEHPVQRPDVRNWDVDVVDLSGDDDPVAAAHSWIADDVASADVTGAGPLFRTALLVLADDHLFWHQRYHHGIVDGFGMSLIFNEVRARYVDPTRRTTDDAWALGPLVEADRDYRSSPAFAVDKAFWTTQLIGAAEPPVLLPDVPDVGRAVTERVEVSTDDAARLHALAARENVRRTRVIPALWLAYLAVATGSYDLTVSLPATGRVGRRQRSTPSMASTILPLRLRLSPSMTLVDVARAFERATIGTVRHGRFRGEDVVRAVREIEPHRRVVGPGLNVLMLPHGVDLGGVPARMHSMDTGPVRDLDVTVTGGLDGEPVMFDLRCRPGAVPAMRGHRDRFRVVLEQLLADPTRPLSSLTLLSEDERRRLLVEFVDTAEPVTRETVPAMFAHRVASAPDDVAIESGERSLTYSELADRVYQVAHHLLADGLAPEEIVAVSMPRSIEMVIALLAVTAAGGAFVPVDPEWPADRRARVLADCRARMVLGGPEHPVALDDWAYGDRPTTAPDVTIDGARAAYVIFTSGSTGTPKGAVIRHEAICSRIAWQRDRILGFGPGDASLFKAPLAFDISINEILLPLLTGGRLVVAEPGGERDGLYLLDVIRRRRVTFVYLVSSMLDALLALDDPDRPALAGLKHVWCGGEVLTPELFARFRSRLSTTLYHGYGPAEATIGVSHVVYTGDAPRIATSIGRPNPNTRLYVLDSSLSPTPIGVTGELYAAGFLLGRGYVGAPGITASRFVADPFAGPDEPGARLYRTGDLARWTEDGTLDFLGRADNQVKIRGMRLELEEVEAALSGTPGVRRVVVDVRRSPAGSAFLAAYVVPDAGSVLDASTVLDHAATVLPEYMVPSTVTVLDALPLTVNGKVDRRALPDPEQTVAGAVAPRTERERELCAVVAEALGLPEVGVTDDFFALGGDSIVALAVVAKARARGIAIGPRDVFSLRTPEAIAAATPDAVTAVADEPTGAVPLTPVVARALRHGAIRPRFHQTACVPLPSGTDPGRLRDAVQAVVDRHPALWASWHDGALLVPETAPRIDVVHDPAASVDGTVARLDHRRSGGAVAVALTDDTAILAVHHLVVDGVSWRILLGDLATALSGGDVPPASTSFRRWAQALSDYAAAGDIEAELPYWHGVARTPLGSLPTDADPGLAGDLQRRTVVTPEPVTEAVLQDVPAAYGTGPTEVVLAALALALGAWSAFDCDRTVVEVEGHGREEDAVGTAGIDLTRTVGWFTTVRPVPLPTDRPGDPAETLLAVRDELRRAPASTLGHGVLQELRSDPVLTSAPAPRILVNYLGRLGGAGTLTFHGADDPTTPAAHALILDVLATDGPSGPRLETTLRWSPAVLTDDDAASFVDRWTDALARLAAVGPDVRHTPTDFPLVELTDDDVAGLPGDVEDVLPTTAVQDGIHFHSAFADDDPYVVQQVIDLGGTVDADLLRAAVQRVVDRHAALRTSFRPVSSGRIVAVVHTAVAVPFDVQSRSVEDVLADHRRQGLALDHAPLLRYTLVPTETGAALVQSIHHLVADGWSIPVMLREMLESYGDPAPLPAPASPREWLRHLATRDRATSLQRWRDALDGVRDDVPVPSHGASGTGTGSHRVEVDAETTAAVQRTARDAGVTVSALLHAAWGVVLGRLTGRRDVTVGSTVSGRTAPVPGLDAMVGLFIDTVPTRVRLDTVDTVDAVVTVGDVARRWQRDQADLLDHHHVGLPELRRIAGVASLFETLVVVENYPIGDLVAAASSASSSSGGRLEITGVRVDENPAYPLTLIVIPGNRLTVDLKFHRSAVAEETVAAMVEMLVAVATAPAHTPVTTAGVTPAPAALGSAGQPGGATVVDLLDRQAAATPAATALVHGGTSLTYADLQVRTDRVAAALADRGAGPGTLVAVALPRSIDLVVALVAVLKSGAAYLPLDPGYPADRLRYMIDDAQPAVVLDGPLPEQDPRPLVRPSAADPAYVLYTSGSTGRPKGVVVTHGSVVPRLEWMREHSPLGPGEVVLQKTPSSFDVSVSEFFGPLISGAALVLADPDGHRDTAHLVATIRAQHVTWVHFVPSMLDAFLTDPEVSSCTSLRVITCSGEALPAASARRVARLLPQVRLDNLYGPTEAAVDVTAAQGVQGTGADSVPLGHPMAGVETRVLDGWLGQVGPGMPGELYLSGPQLAQGYLRRPALTATRFVAAPHGQRRYRTGDVVRWSERAGLEYLGRADDQVKVRGFRIELAEIDAVLREHPAVDRAATVVRTNRGSAQVVSFVVGPTDDASVSAFVRERLPEHMIPSSITVVDDLPTGPSGKLDRGALLARVRDAVPTTAPDAASLPAEEPSPDEVTAALQSHIGTVLGETVGPDDDFFARGGDSILAIRVVNLARAAGLELSPRQIFDLRTPRALAAAIGDGPTEAPAPAVESAVGSVRSLPVVHRLSEWSGTTDRFCQAALLVVPPTAETTVTAVIDALVQHHDSLRLRRVRHAPGVWTTEVRAEGVPSFHRVDARGLDDGALREAVGRESDRATDALDPDGGAVLSVVWFDRGDDPGRLLLVAHHLAVDGVSWSILVDDLAVAWVAVESGDASVLSSVRTSLREFSRRVDEDAHSPQRLAELPYWQAVTAPGAALVPPDMTADATDATVAHGDTLRVRVPVDLTSAALGPVADLVRGDATDVIVAALRVAVSRWGADRDVLIDLERHGRHDALGDLSRTTGWFTSIAPVRTTHHDGVVATLADVKDRLRAAPDGGLGYGMLRYGNARTAGVLAGGERSQILVNHLGRVPAPGTGPFEPAPESDALRTEPDSDMGGPYRLIVNTAVEPGAGGAELVASLAWSASHLSRRDVDTIVDGWMGALRDLATAAASSAPVLTRSDAPLIDLTDDDLSAVADVLPSGVETVWPLTPLQEGLYFEALTAPGQDVYTAQFVLDFDHRVDLDRLRRAADGLVRRHPTLRTAFVSLPSGAPAQVVAVPDAVVVPITVVEAASDGEVNAALADDRRTPFDLTTPTLWRLLLVRRPDGTDALAVNRQFLVWDGWSNGLVVAELLARYADPASVPTTPDTAFARYLGWLADRDVDGARAAWARAMAGLDEPTLLARPGTAAGPDLPARRRVEFDRHETSTLRDALRTHGVTLNAVVTAAVALALSRSTGRDDVTFGITVAGRPTDVPGLDTAPGMFLTTVPARVTLDPAQTLIGLARTVQDQRWALADHDHLGLAEIGAATGHRTLFDTLCVVQNFTDGDEATSLGGQGVRGGDSIDHTTYPITVVVTPGSAMAVTVEYRPEMVDDARALRVADDVVAVLRAAAREAERPVVGLLADPTSPVRVAETVPDVTVTEMLLETAQRRPDAVALVSGEVSLTYRELAARIETLARVLRDRGVGPEQVVALAIPRSVDTVVALFAVLRTGAAYLPLELDHPDARLNAVMDDADPQCLIVGPSVASRFAGRSAVLVLDWAADPLASAAQTVSSGRSVDSTGFAPGRPGRLDHPAYVIYTSGSTGRPKGVVTPYRGLTNMQLNHRREIFDPVTRAAGGRTLRIAHTVSFAFDMSWEELLWLVEGHEVHVADETLRRDADALVAYGDRHGIDVVNVTPTYASILLERGLLDGYRPALVLLGGEAVGDDVWSALRAADGVLGYNLYGPTEYTINTLGGGTEDSATPTVGLPIRATDAVILDGWLRPVPDGVAGELYVAGAGLARGYANRAALTADRFVAGPNGTRRYRTGDLVRRRTDGSGLLDYLGRTDDQVKIRGHRVEIGEVASAVAAVPGVRRSAVVVGTGPGGLARLIAYVDAPRAVDVRDACARTLPDYLVPTVVRTDEFPMTVNGKLDVAALPAPEEDEAPITLPRTETERVLVDIVSDVLGVPIGVTDDFFARGGHSLLATRVIGRARTALGCELAVRDLFDAPTVARLAAVAENRFGSARPALAPRERPEHIPMSAAQRRLWLAHNLDPRSTEYHFPLVIPLDGAVDAPALTGALADVTQRHEALRTVFDEVDGLPVQRILTDVQPAVRVVEAAEGAEVADAIADALRAPFDLRREIPLRACVVRTEEATVLVVVLHHITTDEWSDRPFLADLLAAYTARLAGEPSPLVPLPVQYADYTLWHAELLGDARDERSLAARQLRFWRDTLAGAPDLEVPTDRPRPPRPSHAGAVVQVDVEPAVVRGLRGVARSTEASVFMALHAAAAVLMRAVTGSSDVVLGAPVAGRDEEALTELVGFFVNTLALRTEVTGSASLADTLRTVRDADLAAFAHADVPFDEVVAHLAPERSAARHPLFQVMVSHHTGPLVSLAGGDQGAAADRLPETPAKFDVVFNATEDTAGERLTLQLEYATDLYDAATARTLVDRFLLVLAALARTPEMRVDDLDLFLPGERHRVVSEFNDTAREVPEETLYASYRRWVSATPDAVAVADEHETVTYAELHARVVGLAAHLRERGIGGEDIVGIGVPRSVGTVVAMLAVLAVGAAYLPLDGRHPVDRLEFMLDDSGAAMLLTTEKASGSMPGGVPHLAIDALPERDSVDEPDGPAALDSAAYVIYTSGSTGRPKGVVVPHEGISSLVATAEDRMRLTTGSVVLQFASIGFDVAVFELAMALCTGSRLVVVPDDARVAGPELTEFCARHAVTHAILPPSLMAALPPDCLLPEDCTVLVGTETVPPAVISAWSERLNLLAAYGLTEATVNNTLWQARPGWTAAVPIGVPDPNEQAYVLDARLRPVPIGVAGELYIAGRGLARGYLGRPDLTAHGFVADPHGAGRMYRTGDRARWRTDGSLDFLGRADDQLKVRGFRIEPGEVMAALASADGVDQTAVIAVGDGPATRLVGYVTGADGLRGEDVRAHAATALPDYMVPSVVMVLPGSLPLTPNGKLDRAALPDPDLGGLLGGRPPRTETERVVLAAAAEVLGLADRPGGAELGIDDDFFDVGGHSMAAMGWVSALRSRLGVEVTVRDVFDAPTAAALAERLTGRSASTAPMLTPRTDRPVRVPLAPMQEAVLPHDVSAAPAHHALLVDPGDRTGDELAAALAAVAARHEPLRSVIAPDAASVVPAYPVALERVVVSGDLGRRAFEIAQEPLDLTARPGLRAVLLDDADRRALLLVMHYAAVDEWSVVPLLTEMFAGTGDDLPLTYSDVAQWAVDRRAAADGATRYWREHLADAPSPTLPITFGDNGTDAVLVDVDAELRASLDRVAAAAGTGLASVMHAAFALAVADAGGGEDVTVATLVAGRDDARTHPMVGGFADRVPLRVNAIGDLAEVTRAVRDATIDALDRPGPSYRDIVDAAGRPDLLRPPLAMVHHRVADLGGVSVLPIPVGRPDADLTLSVHEPPTGSALFVQLVVPGGTDSKAIGRFVDLLTARLEEARTP</sequence>
<evidence type="ECO:0000313" key="6">
    <source>
        <dbReference type="EMBL" id="SFA53508.1"/>
    </source>
</evidence>
<dbReference type="FunFam" id="3.40.50.980:FF:000002">
    <property type="entry name" value="Enterobactin synthetase component F"/>
    <property type="match status" value="1"/>
</dbReference>
<accession>A0A1I0TP06</accession>
<dbReference type="Pfam" id="PF00668">
    <property type="entry name" value="Condensation"/>
    <property type="match status" value="7"/>
</dbReference>
<dbReference type="GO" id="GO:0072330">
    <property type="term" value="P:monocarboxylic acid biosynthetic process"/>
    <property type="evidence" value="ECO:0007669"/>
    <property type="project" value="UniProtKB-ARBA"/>
</dbReference>
<dbReference type="SUPFAM" id="SSF52777">
    <property type="entry name" value="CoA-dependent acyltransferases"/>
    <property type="match status" value="14"/>
</dbReference>
<name>A0A1I0TP06_9NOCA</name>
<dbReference type="GO" id="GO:0005737">
    <property type="term" value="C:cytoplasm"/>
    <property type="evidence" value="ECO:0007669"/>
    <property type="project" value="TreeGrafter"/>
</dbReference>
<comment type="cofactor">
    <cofactor evidence="1">
        <name>pantetheine 4'-phosphate</name>
        <dbReference type="ChEBI" id="CHEBI:47942"/>
    </cofactor>
</comment>
<reference evidence="6 7" key="1">
    <citation type="submission" date="2016-10" db="EMBL/GenBank/DDBJ databases">
        <authorList>
            <person name="de Groot N.N."/>
        </authorList>
    </citation>
    <scope>NUCLEOTIDE SEQUENCE [LARGE SCALE GENOMIC DNA]</scope>
    <source>
        <strain evidence="6 7">DSM 44908</strain>
    </source>
</reference>
<dbReference type="UniPathway" id="UPA00011"/>
<dbReference type="GO" id="GO:0031177">
    <property type="term" value="F:phosphopantetheine binding"/>
    <property type="evidence" value="ECO:0007669"/>
    <property type="project" value="InterPro"/>
</dbReference>